<dbReference type="InterPro" id="IPR029069">
    <property type="entry name" value="HotDog_dom_sf"/>
</dbReference>
<dbReference type="PANTHER" id="PTHR43240">
    <property type="entry name" value="1,4-DIHYDROXY-2-NAPHTHOYL-COA THIOESTERASE 1"/>
    <property type="match status" value="1"/>
</dbReference>
<keyword evidence="5" id="KW-1185">Reference proteome</keyword>
<dbReference type="Pfam" id="PF03061">
    <property type="entry name" value="4HBT"/>
    <property type="match status" value="1"/>
</dbReference>
<dbReference type="CDD" id="cd03443">
    <property type="entry name" value="PaaI_thioesterase"/>
    <property type="match status" value="1"/>
</dbReference>
<evidence type="ECO:0000256" key="1">
    <source>
        <dbReference type="ARBA" id="ARBA00008324"/>
    </source>
</evidence>
<evidence type="ECO:0000313" key="5">
    <source>
        <dbReference type="Proteomes" id="UP001596507"/>
    </source>
</evidence>
<accession>A0ABW2HH81</accession>
<dbReference type="NCBIfam" id="TIGR00369">
    <property type="entry name" value="unchar_dom_1"/>
    <property type="match status" value="1"/>
</dbReference>
<protein>
    <submittedName>
        <fullName evidence="4">Hotdog fold thioesterase</fullName>
    </submittedName>
</protein>
<evidence type="ECO:0000259" key="3">
    <source>
        <dbReference type="Pfam" id="PF03061"/>
    </source>
</evidence>
<comment type="caution">
    <text evidence="4">The sequence shown here is derived from an EMBL/GenBank/DDBJ whole genome shotgun (WGS) entry which is preliminary data.</text>
</comment>
<keyword evidence="2" id="KW-0378">Hydrolase</keyword>
<dbReference type="Proteomes" id="UP001596507">
    <property type="component" value="Unassembled WGS sequence"/>
</dbReference>
<gene>
    <name evidence="4" type="ORF">ACFQRL_08970</name>
</gene>
<dbReference type="InterPro" id="IPR006683">
    <property type="entry name" value="Thioestr_dom"/>
</dbReference>
<feature type="domain" description="Thioesterase" evidence="3">
    <location>
        <begin position="91"/>
        <end position="169"/>
    </location>
</feature>
<name>A0ABW2HH81_9MICO</name>
<organism evidence="4 5">
    <name type="scientific">Microbacterium fluvii</name>
    <dbReference type="NCBI Taxonomy" id="415215"/>
    <lineage>
        <taxon>Bacteria</taxon>
        <taxon>Bacillati</taxon>
        <taxon>Actinomycetota</taxon>
        <taxon>Actinomycetes</taxon>
        <taxon>Micrococcales</taxon>
        <taxon>Microbacteriaceae</taxon>
        <taxon>Microbacterium</taxon>
    </lineage>
</organism>
<dbReference type="RefSeq" id="WP_316250213.1">
    <property type="nucleotide sequence ID" value="NZ_BAABKW010000012.1"/>
</dbReference>
<dbReference type="EMBL" id="JBHTBE010000002">
    <property type="protein sequence ID" value="MFC7269086.1"/>
    <property type="molecule type" value="Genomic_DNA"/>
</dbReference>
<dbReference type="InterPro" id="IPR003736">
    <property type="entry name" value="PAAI_dom"/>
</dbReference>
<dbReference type="SUPFAM" id="SSF54637">
    <property type="entry name" value="Thioesterase/thiol ester dehydrase-isomerase"/>
    <property type="match status" value="1"/>
</dbReference>
<dbReference type="Gene3D" id="3.10.129.10">
    <property type="entry name" value="Hotdog Thioesterase"/>
    <property type="match status" value="1"/>
</dbReference>
<sequence length="192" mass="20594">MSASEDAGDASIMREVVPLRGTTRRAARAALRLSGVMEDDSIWFGGIEAAQLNENSRSTLNENLGIEITAIEADRIVGRMPVDHRTIQPAGVLHGGASVAFAETLASWGGYLTVDPARFHVVGQEINANHVRPARDGTWVTGVATPVHLGRRAQVWDIRITDEAGKLVCISRCTLAAIAEASGYAPPEQRSR</sequence>
<reference evidence="5" key="1">
    <citation type="journal article" date="2019" name="Int. J. Syst. Evol. Microbiol.">
        <title>The Global Catalogue of Microorganisms (GCM) 10K type strain sequencing project: providing services to taxonomists for standard genome sequencing and annotation.</title>
        <authorList>
            <consortium name="The Broad Institute Genomics Platform"/>
            <consortium name="The Broad Institute Genome Sequencing Center for Infectious Disease"/>
            <person name="Wu L."/>
            <person name="Ma J."/>
        </authorList>
    </citation>
    <scope>NUCLEOTIDE SEQUENCE [LARGE SCALE GENOMIC DNA]</scope>
    <source>
        <strain evidence="5">CGMCC 1.15772</strain>
    </source>
</reference>
<evidence type="ECO:0000313" key="4">
    <source>
        <dbReference type="EMBL" id="MFC7269086.1"/>
    </source>
</evidence>
<dbReference type="PANTHER" id="PTHR43240:SF5">
    <property type="entry name" value="1,4-DIHYDROXY-2-NAPHTHOYL-COA THIOESTERASE 1"/>
    <property type="match status" value="1"/>
</dbReference>
<proteinExistence type="inferred from homology"/>
<comment type="similarity">
    <text evidence="1">Belongs to the thioesterase PaaI family.</text>
</comment>
<evidence type="ECO:0000256" key="2">
    <source>
        <dbReference type="ARBA" id="ARBA00022801"/>
    </source>
</evidence>